<feature type="domain" description="BTB" evidence="2">
    <location>
        <begin position="176"/>
        <end position="238"/>
    </location>
</feature>
<dbReference type="OrthoDB" id="3036049at2759"/>
<dbReference type="Proteomes" id="UP000193067">
    <property type="component" value="Unassembled WGS sequence"/>
</dbReference>
<evidence type="ECO:0000259" key="2">
    <source>
        <dbReference type="PROSITE" id="PS50097"/>
    </source>
</evidence>
<dbReference type="InterPro" id="IPR000210">
    <property type="entry name" value="BTB/POZ_dom"/>
</dbReference>
<sequence>MSLRKAVLQRITPLPSRTPSPSLQHDWPQSPDSETVFPDLAQGPLPLHREPEPDEHVANRSKSPCVSPPSPPSSPPPPFLPAPALPRDTAFVDSPSSSLGSSSSSSAAPLGNMQMGKRRVLTSTSRAVRDFMSPNGVVKRWRVNIAEHAASLPADLATVSISGTVKRDPDLWFDDGNIVLLCRDVAFRVYRGLLTRHSVIFRDLFSMAQPSTSETMESCPVVHISDPPDDLRHLLKVMCGLRNFPIIPGERMEFSELAALIRMSHKYHVEDLHTRAVHHFKLYFTNDLAVWDTAGIDGNLFLHITPPDAIAAVNLARLTHADSVLPTALYLCCQLDAELTAGVERADGSTERLDAKDLELVLRGRTELVRASTRGACTICKPTPSPQCASAGSSKGSNGSGGGGGSGGANACERALREILNMMLDGLQKDPIGDIAGYAALDSWEHWIEDVVELWPLCEPCRAMLHARDLDVRRDVWKRLPTYMGVSVEDWKDPTVAATPHK</sequence>
<name>A0A1Y2I8Z9_TRAC3</name>
<dbReference type="AlphaFoldDB" id="A0A1Y2I8Z9"/>
<reference evidence="3 4" key="1">
    <citation type="journal article" date="2015" name="Biotechnol. Biofuels">
        <title>Enhanced degradation of softwood versus hardwood by the white-rot fungus Pycnoporus coccineus.</title>
        <authorList>
            <person name="Couturier M."/>
            <person name="Navarro D."/>
            <person name="Chevret D."/>
            <person name="Henrissat B."/>
            <person name="Piumi F."/>
            <person name="Ruiz-Duenas F.J."/>
            <person name="Martinez A.T."/>
            <person name="Grigoriev I.V."/>
            <person name="Riley R."/>
            <person name="Lipzen A."/>
            <person name="Berrin J.G."/>
            <person name="Master E.R."/>
            <person name="Rosso M.N."/>
        </authorList>
    </citation>
    <scope>NUCLEOTIDE SEQUENCE [LARGE SCALE GENOMIC DNA]</scope>
    <source>
        <strain evidence="3 4">BRFM310</strain>
    </source>
</reference>
<feature type="compositionally biased region" description="Gly residues" evidence="1">
    <location>
        <begin position="398"/>
        <end position="407"/>
    </location>
</feature>
<feature type="compositionally biased region" description="Pro residues" evidence="1">
    <location>
        <begin position="66"/>
        <end position="84"/>
    </location>
</feature>
<feature type="region of interest" description="Disordered" evidence="1">
    <location>
        <begin position="383"/>
        <end position="407"/>
    </location>
</feature>
<dbReference type="PROSITE" id="PS50097">
    <property type="entry name" value="BTB"/>
    <property type="match status" value="1"/>
</dbReference>
<accession>A0A1Y2I8Z9</accession>
<dbReference type="Gene3D" id="3.30.710.10">
    <property type="entry name" value="Potassium Channel Kv1.1, Chain A"/>
    <property type="match status" value="1"/>
</dbReference>
<gene>
    <name evidence="3" type="ORF">PYCCODRAFT_1471659</name>
</gene>
<organism evidence="3 4">
    <name type="scientific">Trametes coccinea (strain BRFM310)</name>
    <name type="common">Pycnoporus coccineus</name>
    <dbReference type="NCBI Taxonomy" id="1353009"/>
    <lineage>
        <taxon>Eukaryota</taxon>
        <taxon>Fungi</taxon>
        <taxon>Dikarya</taxon>
        <taxon>Basidiomycota</taxon>
        <taxon>Agaricomycotina</taxon>
        <taxon>Agaricomycetes</taxon>
        <taxon>Polyporales</taxon>
        <taxon>Polyporaceae</taxon>
        <taxon>Trametes</taxon>
    </lineage>
</organism>
<feature type="compositionally biased region" description="Basic and acidic residues" evidence="1">
    <location>
        <begin position="47"/>
        <end position="58"/>
    </location>
</feature>
<dbReference type="InterPro" id="IPR011333">
    <property type="entry name" value="SKP1/BTB/POZ_sf"/>
</dbReference>
<keyword evidence="4" id="KW-1185">Reference proteome</keyword>
<proteinExistence type="predicted"/>
<evidence type="ECO:0000313" key="4">
    <source>
        <dbReference type="Proteomes" id="UP000193067"/>
    </source>
</evidence>
<evidence type="ECO:0000256" key="1">
    <source>
        <dbReference type="SAM" id="MobiDB-lite"/>
    </source>
</evidence>
<evidence type="ECO:0000313" key="3">
    <source>
        <dbReference type="EMBL" id="OSC97608.1"/>
    </source>
</evidence>
<protein>
    <recommendedName>
        <fullName evidence="2">BTB domain-containing protein</fullName>
    </recommendedName>
</protein>
<feature type="compositionally biased region" description="Low complexity" evidence="1">
    <location>
        <begin position="12"/>
        <end position="23"/>
    </location>
</feature>
<feature type="compositionally biased region" description="Low complexity" evidence="1">
    <location>
        <begin position="94"/>
        <end position="111"/>
    </location>
</feature>
<dbReference type="STRING" id="1353009.A0A1Y2I8Z9"/>
<feature type="region of interest" description="Disordered" evidence="1">
    <location>
        <begin position="1"/>
        <end position="117"/>
    </location>
</feature>
<dbReference type="EMBL" id="KZ084148">
    <property type="protein sequence ID" value="OSC97608.1"/>
    <property type="molecule type" value="Genomic_DNA"/>
</dbReference>